<feature type="region of interest" description="Disordered" evidence="3">
    <location>
        <begin position="581"/>
        <end position="603"/>
    </location>
</feature>
<evidence type="ECO:0000256" key="3">
    <source>
        <dbReference type="SAM" id="MobiDB-lite"/>
    </source>
</evidence>
<proteinExistence type="predicted"/>
<evidence type="ECO:0000259" key="5">
    <source>
        <dbReference type="SMART" id="SM00560"/>
    </source>
</evidence>
<dbReference type="InterPro" id="IPR006558">
    <property type="entry name" value="LamG-like"/>
</dbReference>
<evidence type="ECO:0000256" key="4">
    <source>
        <dbReference type="SAM" id="SignalP"/>
    </source>
</evidence>
<keyword evidence="2" id="KW-1015">Disulfide bond</keyword>
<dbReference type="SUPFAM" id="SSF49899">
    <property type="entry name" value="Concanavalin A-like lectins/glucanases"/>
    <property type="match status" value="2"/>
</dbReference>
<dbReference type="PANTHER" id="PTHR46943:SF1">
    <property type="entry name" value="PENTRAXIN-RELATED PROTEIN PTX3"/>
    <property type="match status" value="1"/>
</dbReference>
<dbReference type="InterPro" id="IPR013320">
    <property type="entry name" value="ConA-like_dom_sf"/>
</dbReference>
<keyword evidence="1 4" id="KW-0732">Signal</keyword>
<reference evidence="7" key="1">
    <citation type="journal article" date="2019" name="Int. J. Syst. Evol. Microbiol.">
        <title>The Global Catalogue of Microorganisms (GCM) 10K type strain sequencing project: providing services to taxonomists for standard genome sequencing and annotation.</title>
        <authorList>
            <consortium name="The Broad Institute Genomics Platform"/>
            <consortium name="The Broad Institute Genome Sequencing Center for Infectious Disease"/>
            <person name="Wu L."/>
            <person name="Ma J."/>
        </authorList>
    </citation>
    <scope>NUCLEOTIDE SEQUENCE [LARGE SCALE GENOMIC DNA]</scope>
    <source>
        <strain evidence="7">JCM 17137</strain>
    </source>
</reference>
<dbReference type="Pfam" id="PF13385">
    <property type="entry name" value="Laminin_G_3"/>
    <property type="match status" value="2"/>
</dbReference>
<dbReference type="SMART" id="SM00560">
    <property type="entry name" value="LamGL"/>
    <property type="match status" value="2"/>
</dbReference>
<protein>
    <recommendedName>
        <fullName evidence="5">LamG-like jellyroll fold domain-containing protein</fullName>
    </recommendedName>
</protein>
<feature type="compositionally biased region" description="Polar residues" evidence="3">
    <location>
        <begin position="581"/>
        <end position="590"/>
    </location>
</feature>
<dbReference type="Gene3D" id="2.60.120.200">
    <property type="match status" value="2"/>
</dbReference>
<comment type="caution">
    <text evidence="6">The sequence shown here is derived from an EMBL/GenBank/DDBJ whole genome shotgun (WGS) entry which is preliminary data.</text>
</comment>
<dbReference type="InterPro" id="IPR042837">
    <property type="entry name" value="PTX3"/>
</dbReference>
<organism evidence="6 7">
    <name type="scientific">Salinactinospora qingdaonensis</name>
    <dbReference type="NCBI Taxonomy" id="702744"/>
    <lineage>
        <taxon>Bacteria</taxon>
        <taxon>Bacillati</taxon>
        <taxon>Actinomycetota</taxon>
        <taxon>Actinomycetes</taxon>
        <taxon>Streptosporangiales</taxon>
        <taxon>Nocardiopsidaceae</taxon>
        <taxon>Salinactinospora</taxon>
    </lineage>
</organism>
<dbReference type="Proteomes" id="UP001500908">
    <property type="component" value="Unassembled WGS sequence"/>
</dbReference>
<evidence type="ECO:0000313" key="6">
    <source>
        <dbReference type="EMBL" id="GAA3737283.1"/>
    </source>
</evidence>
<gene>
    <name evidence="6" type="ORF">GCM10022402_16610</name>
</gene>
<feature type="chain" id="PRO_5047049682" description="LamG-like jellyroll fold domain-containing protein" evidence="4">
    <location>
        <begin position="28"/>
        <end position="1148"/>
    </location>
</feature>
<feature type="domain" description="LamG-like jellyroll fold" evidence="5">
    <location>
        <begin position="763"/>
        <end position="905"/>
    </location>
</feature>
<keyword evidence="7" id="KW-1185">Reference proteome</keyword>
<sequence length="1148" mass="122731">MAGLRATTAAVVASVLALGLGAIPAGADETDPSEQEQAAATAADTQESVVVPGSTDETSQVFANPDGTFTLETHAAPVRVRGENGWEPVDTTLVEAEDGTVRPRAAAAEIAFSDGGETGAMASVSLGSKTVSLDWPTALPEPVLDGDQATYPDVLPDVDLVLTASADGFTQVLVVHTREAATHPDLAELQLALDTQGVEMSQDSGGNLTATGTEGGEPVFVAPAPSMWDSGGDGLTATAKAQRPAAGARTAQLDTHLDGDTLRLVPDPAMLTDETTRFPVYIDPSVAVSRPAWAYVDKSYPSTSYYNSSDDDTGIGYEPQYGHTKRGFWRFSVYERTRDAEIHSATFRGEITHAFGCTDADLDLYRTTGISSGTTWNNQPSQQDHLDTVTVDYGRPGCVGSGVEFDATDAYEWGRTNGKSSITLGLYGNETVSGSNYDWRRIDKNPTLQVVYNNDPAKPDTAKISDSHGGVCSTDPANPRLINVTDPTLRAFVRDEDSQYTSQKLKARFVWWIDAQGERDGQADSTYQDVATWPDGSYHSATVTGLPENELIGYRAIVDDQDTWGPWSDWCYLKVDTTNPETGPAVSSSDYPEGDTPTGSVGKPGEFTFTANGVSDAAAYHYSVNDATCSTELTPDQPGGAVTTSITPTHDGPNLIHARTTDASGNSSACVLVHTFTVAQPSDPVAHFPFDEGTGTTAADTQDGSRTAQLSQDATWGRGRVGTEDSGAYRTVGTALHTDGYVAADPSPWDHAATSGPVVDTTESFSVAAWVRLDGKSAHHTAVAQNGTEQSAFHLGYQNNDDAWVFKLAPADEHWDSEPWTYARSDNPPETGVWTHLLGTYNATTNEATLYVDGVKQETSTRPQAEWNATGPLTMGRGTFQGDANYYWPGDVDDVKVWDRVVVGEQPPEPEARPQTWHLANEPVSLTGRWQLDETSGTTAADDSDYGRDATLDGDPATAWGQALNDVTFSPGVTLDGVDEHLATAGPVLRTDRSFSVAAWVRLSEIGANSTAVSQDGDVHSAFYLSYQHTYDYDNWVMKLPPSDTMGASGWHRALSDQAPTFGVWTHLAASYDHTAGEITLYVDGVKQGTATQDTPWHAGGPLLIGGAQFEEAFSDPWNGDIDDVHVYQGVLSEDEVTDIRGGQVVMP</sequence>
<feature type="signal peptide" evidence="4">
    <location>
        <begin position="1"/>
        <end position="27"/>
    </location>
</feature>
<feature type="domain" description="LamG-like jellyroll fold" evidence="5">
    <location>
        <begin position="993"/>
        <end position="1135"/>
    </location>
</feature>
<name>A0ABP7FDX3_9ACTN</name>
<dbReference type="RefSeq" id="WP_344969193.1">
    <property type="nucleotide sequence ID" value="NZ_BAABDD010000006.1"/>
</dbReference>
<evidence type="ECO:0000256" key="1">
    <source>
        <dbReference type="ARBA" id="ARBA00022729"/>
    </source>
</evidence>
<dbReference type="PANTHER" id="PTHR46943">
    <property type="entry name" value="PENTRAXIN-RELATED PROTEIN PTX3"/>
    <property type="match status" value="1"/>
</dbReference>
<evidence type="ECO:0000256" key="2">
    <source>
        <dbReference type="ARBA" id="ARBA00023157"/>
    </source>
</evidence>
<evidence type="ECO:0000313" key="7">
    <source>
        <dbReference type="Proteomes" id="UP001500908"/>
    </source>
</evidence>
<dbReference type="EMBL" id="BAABDD010000006">
    <property type="protein sequence ID" value="GAA3737283.1"/>
    <property type="molecule type" value="Genomic_DNA"/>
</dbReference>
<accession>A0ABP7FDX3</accession>